<organism evidence="2 3">
    <name type="scientific">Adiantum capillus-veneris</name>
    <name type="common">Maidenhair fern</name>
    <dbReference type="NCBI Taxonomy" id="13818"/>
    <lineage>
        <taxon>Eukaryota</taxon>
        <taxon>Viridiplantae</taxon>
        <taxon>Streptophyta</taxon>
        <taxon>Embryophyta</taxon>
        <taxon>Tracheophyta</taxon>
        <taxon>Polypodiopsida</taxon>
        <taxon>Polypodiidae</taxon>
        <taxon>Polypodiales</taxon>
        <taxon>Pteridineae</taxon>
        <taxon>Pteridaceae</taxon>
        <taxon>Vittarioideae</taxon>
        <taxon>Adiantum</taxon>
    </lineage>
</organism>
<dbReference type="EMBL" id="JABFUD020000019">
    <property type="protein sequence ID" value="KAI5065355.1"/>
    <property type="molecule type" value="Genomic_DNA"/>
</dbReference>
<accession>A0A9D4UCP5</accession>
<reference evidence="2" key="1">
    <citation type="submission" date="2021-01" db="EMBL/GenBank/DDBJ databases">
        <title>Adiantum capillus-veneris genome.</title>
        <authorList>
            <person name="Fang Y."/>
            <person name="Liao Q."/>
        </authorList>
    </citation>
    <scope>NUCLEOTIDE SEQUENCE</scope>
    <source>
        <strain evidence="2">H3</strain>
        <tissue evidence="2">Leaf</tissue>
    </source>
</reference>
<keyword evidence="3" id="KW-1185">Reference proteome</keyword>
<gene>
    <name evidence="2" type="ORF">GOP47_0020050</name>
</gene>
<dbReference type="Proteomes" id="UP000886520">
    <property type="component" value="Chromosome 19"/>
</dbReference>
<feature type="compositionally biased region" description="Polar residues" evidence="1">
    <location>
        <begin position="44"/>
        <end position="54"/>
    </location>
</feature>
<proteinExistence type="predicted"/>
<feature type="region of interest" description="Disordered" evidence="1">
    <location>
        <begin position="107"/>
        <end position="143"/>
    </location>
</feature>
<evidence type="ECO:0000313" key="3">
    <source>
        <dbReference type="Proteomes" id="UP000886520"/>
    </source>
</evidence>
<feature type="region of interest" description="Disordered" evidence="1">
    <location>
        <begin position="1"/>
        <end position="65"/>
    </location>
</feature>
<evidence type="ECO:0000313" key="2">
    <source>
        <dbReference type="EMBL" id="KAI5065355.1"/>
    </source>
</evidence>
<feature type="compositionally biased region" description="Low complexity" evidence="1">
    <location>
        <begin position="116"/>
        <end position="127"/>
    </location>
</feature>
<dbReference type="AlphaFoldDB" id="A0A9D4UCP5"/>
<sequence length="143" mass="15759">MPDEDDSVPQEIAPAPSLPPQVEPLRLEHSQSIVREPTPPTTLIHETSSTQREISQSHRVSDSDGFVIDETTPQILAALKHPCLDLLTSQRPLEIVVELEPSTRVDPSMREDAEVTTSLSHSFSLHSGVIASESQREQPPMLP</sequence>
<comment type="caution">
    <text evidence="2">The sequence shown here is derived from an EMBL/GenBank/DDBJ whole genome shotgun (WGS) entry which is preliminary data.</text>
</comment>
<name>A0A9D4UCP5_ADICA</name>
<protein>
    <submittedName>
        <fullName evidence="2">Uncharacterized protein</fullName>
    </submittedName>
</protein>
<evidence type="ECO:0000256" key="1">
    <source>
        <dbReference type="SAM" id="MobiDB-lite"/>
    </source>
</evidence>